<dbReference type="GO" id="GO:0005886">
    <property type="term" value="C:plasma membrane"/>
    <property type="evidence" value="ECO:0007669"/>
    <property type="project" value="UniProtKB-SubCell"/>
</dbReference>
<feature type="transmembrane region" description="Helical" evidence="5">
    <location>
        <begin position="233"/>
        <end position="255"/>
    </location>
</feature>
<dbReference type="InterPro" id="IPR011527">
    <property type="entry name" value="ABC1_TM_dom"/>
</dbReference>
<evidence type="ECO:0000256" key="1">
    <source>
        <dbReference type="ARBA" id="ARBA00004651"/>
    </source>
</evidence>
<dbReference type="Proteomes" id="UP000545490">
    <property type="component" value="Unassembled WGS sequence"/>
</dbReference>
<reference evidence="8 9" key="1">
    <citation type="submission" date="2018-11" db="EMBL/GenBank/DDBJ databases">
        <authorList>
            <person name="Huo Y."/>
        </authorList>
    </citation>
    <scope>NUCLEOTIDE SEQUENCE [LARGE SCALE GENOMIC DNA]</scope>
    <source>
        <strain evidence="8 9">CCBAU 33202</strain>
    </source>
</reference>
<feature type="transmembrane region" description="Helical" evidence="5">
    <location>
        <begin position="50"/>
        <end position="70"/>
    </location>
</feature>
<gene>
    <name evidence="8" type="ORF">EFB14_23115</name>
    <name evidence="7" type="ORF">GGQ65_004423</name>
</gene>
<feature type="domain" description="ABC transmembrane type-1" evidence="6">
    <location>
        <begin position="18"/>
        <end position="288"/>
    </location>
</feature>
<keyword evidence="9" id="KW-1185">Reference proteome</keyword>
<evidence type="ECO:0000256" key="5">
    <source>
        <dbReference type="SAM" id="Phobius"/>
    </source>
</evidence>
<comment type="caution">
    <text evidence="7">The sequence shown here is derived from an EMBL/GenBank/DDBJ whole genome shotgun (WGS) entry which is preliminary data.</text>
</comment>
<proteinExistence type="predicted"/>
<evidence type="ECO:0000313" key="10">
    <source>
        <dbReference type="Proteomes" id="UP000545490"/>
    </source>
</evidence>
<reference evidence="7 10" key="2">
    <citation type="submission" date="2020-08" db="EMBL/GenBank/DDBJ databases">
        <title>Genomic Encyclopedia of Type Strains, Phase IV (KMG-IV): sequencing the most valuable type-strain genomes for metagenomic binning, comparative biology and taxonomic classification.</title>
        <authorList>
            <person name="Goeker M."/>
        </authorList>
    </citation>
    <scope>NUCLEOTIDE SEQUENCE [LARGE SCALE GENOMIC DNA]</scope>
    <source>
        <strain evidence="7 10">DSM 19331</strain>
    </source>
</reference>
<dbReference type="InterPro" id="IPR036640">
    <property type="entry name" value="ABC1_TM_sf"/>
</dbReference>
<keyword evidence="3 5" id="KW-1133">Transmembrane helix</keyword>
<evidence type="ECO:0000313" key="9">
    <source>
        <dbReference type="Proteomes" id="UP000272004"/>
    </source>
</evidence>
<evidence type="ECO:0000256" key="3">
    <source>
        <dbReference type="ARBA" id="ARBA00022989"/>
    </source>
</evidence>
<sequence>MPKSLFGFVFLMGRHHQIAIAALSVVLFLAGTAPLEVQRRIINAATAGAPYQAILVLVLAYLGLVLLEGLTKLMLNIYRGWIGEVAVRWLRKSALAASERSSEGPVDALAEGVQLSIIIAEAESVGGFVGTSISEPLLQAGILVAVGSYMIYLQPLMALAVAVVFFPQIGFVPLMQSAINRRVETKITVMRHVSQSMVQHVATNDAFEAQGDRVERLFSLNMSIYKIKFTMNFMMNLMTQLGYAGIFALGGYYVVTGKTEIGTVVAFISGLSKVRDPWGELIDWYRDLRVTQVKYAMIRNANTDAVSQDEAFIDDTPAAADAMKA</sequence>
<dbReference type="Proteomes" id="UP000272004">
    <property type="component" value="Unassembled WGS sequence"/>
</dbReference>
<name>A0A7W6BAS8_9HYPH</name>
<evidence type="ECO:0000256" key="4">
    <source>
        <dbReference type="ARBA" id="ARBA00023136"/>
    </source>
</evidence>
<dbReference type="EMBL" id="JACIDG010000011">
    <property type="protein sequence ID" value="MBB3917113.1"/>
    <property type="molecule type" value="Genomic_DNA"/>
</dbReference>
<dbReference type="EMBL" id="RJJU01000012">
    <property type="protein sequence ID" value="RUM10655.1"/>
    <property type="molecule type" value="Genomic_DNA"/>
</dbReference>
<keyword evidence="4 5" id="KW-0472">Membrane</keyword>
<organism evidence="7 10">
    <name type="scientific">Rhizobium fabae</name>
    <dbReference type="NCBI Taxonomy" id="573179"/>
    <lineage>
        <taxon>Bacteria</taxon>
        <taxon>Pseudomonadati</taxon>
        <taxon>Pseudomonadota</taxon>
        <taxon>Alphaproteobacteria</taxon>
        <taxon>Hyphomicrobiales</taxon>
        <taxon>Rhizobiaceae</taxon>
        <taxon>Rhizobium/Agrobacterium group</taxon>
        <taxon>Rhizobium</taxon>
    </lineage>
</organism>
<accession>A0A7W6BAS8</accession>
<dbReference type="GO" id="GO:0005524">
    <property type="term" value="F:ATP binding"/>
    <property type="evidence" value="ECO:0007669"/>
    <property type="project" value="UniProtKB-KW"/>
</dbReference>
<dbReference type="SUPFAM" id="SSF90123">
    <property type="entry name" value="ABC transporter transmembrane region"/>
    <property type="match status" value="1"/>
</dbReference>
<dbReference type="Gene3D" id="1.20.1560.10">
    <property type="entry name" value="ABC transporter type 1, transmembrane domain"/>
    <property type="match status" value="1"/>
</dbReference>
<evidence type="ECO:0000256" key="2">
    <source>
        <dbReference type="ARBA" id="ARBA00022692"/>
    </source>
</evidence>
<dbReference type="Pfam" id="PF00664">
    <property type="entry name" value="ABC_membrane"/>
    <property type="match status" value="1"/>
</dbReference>
<keyword evidence="2 5" id="KW-0812">Transmembrane</keyword>
<protein>
    <submittedName>
        <fullName evidence="8">ABC transporter ATP-binding protein</fullName>
    </submittedName>
    <submittedName>
        <fullName evidence="7">ABC-type multidrug transport system fused ATPase/permease subunit</fullName>
    </submittedName>
</protein>
<evidence type="ECO:0000313" key="8">
    <source>
        <dbReference type="EMBL" id="RUM10655.1"/>
    </source>
</evidence>
<dbReference type="AlphaFoldDB" id="A0A7W6BAS8"/>
<dbReference type="GO" id="GO:0140359">
    <property type="term" value="F:ABC-type transporter activity"/>
    <property type="evidence" value="ECO:0007669"/>
    <property type="project" value="InterPro"/>
</dbReference>
<dbReference type="PROSITE" id="PS50929">
    <property type="entry name" value="ABC_TM1F"/>
    <property type="match status" value="1"/>
</dbReference>
<keyword evidence="8" id="KW-0547">Nucleotide-binding</keyword>
<keyword evidence="8" id="KW-0067">ATP-binding</keyword>
<comment type="subcellular location">
    <subcellularLocation>
        <location evidence="1">Cell membrane</location>
        <topology evidence="1">Multi-pass membrane protein</topology>
    </subcellularLocation>
</comment>
<evidence type="ECO:0000259" key="6">
    <source>
        <dbReference type="PROSITE" id="PS50929"/>
    </source>
</evidence>
<feature type="transmembrane region" description="Helical" evidence="5">
    <location>
        <begin position="158"/>
        <end position="175"/>
    </location>
</feature>
<evidence type="ECO:0000313" key="7">
    <source>
        <dbReference type="EMBL" id="MBB3917113.1"/>
    </source>
</evidence>
<dbReference type="RefSeq" id="WP_126829021.1">
    <property type="nucleotide sequence ID" value="NZ_JACIDG010000011.1"/>
</dbReference>